<evidence type="ECO:0000313" key="5">
    <source>
        <dbReference type="EMBL" id="RIB30845.1"/>
    </source>
</evidence>
<evidence type="ECO:0000256" key="3">
    <source>
        <dbReference type="PIRSR" id="PIRSR640198-3"/>
    </source>
</evidence>
<dbReference type="EMBL" id="QKWP01000004">
    <property type="protein sequence ID" value="RIB30845.1"/>
    <property type="molecule type" value="Genomic_DNA"/>
</dbReference>
<evidence type="ECO:0000259" key="4">
    <source>
        <dbReference type="PROSITE" id="PS51459"/>
    </source>
</evidence>
<feature type="active site" evidence="1">
    <location>
        <position position="292"/>
    </location>
</feature>
<evidence type="ECO:0000256" key="2">
    <source>
        <dbReference type="PIRSR" id="PIRSR640198-2"/>
    </source>
</evidence>
<dbReference type="OrthoDB" id="439046at2759"/>
<protein>
    <submittedName>
        <fullName evidence="5">Fido domain-containing protein</fullName>
    </submittedName>
</protein>
<dbReference type="InterPro" id="IPR003812">
    <property type="entry name" value="Fido"/>
</dbReference>
<dbReference type="Proteomes" id="UP000266673">
    <property type="component" value="Unassembled WGS sequence"/>
</dbReference>
<dbReference type="SUPFAM" id="SSF140931">
    <property type="entry name" value="Fic-like"/>
    <property type="match status" value="1"/>
</dbReference>
<evidence type="ECO:0000313" key="6">
    <source>
        <dbReference type="Proteomes" id="UP000266673"/>
    </source>
</evidence>
<dbReference type="InterPro" id="IPR036597">
    <property type="entry name" value="Fido-like_dom_sf"/>
</dbReference>
<dbReference type="PANTHER" id="PTHR13504">
    <property type="entry name" value="FIDO DOMAIN-CONTAINING PROTEIN DDB_G0283145"/>
    <property type="match status" value="1"/>
</dbReference>
<reference evidence="5 6" key="1">
    <citation type="submission" date="2018-06" db="EMBL/GenBank/DDBJ databases">
        <title>Comparative genomics reveals the genomic features of Rhizophagus irregularis, R. cerebriforme, R. diaphanum and Gigaspora rosea, and their symbiotic lifestyle signature.</title>
        <authorList>
            <person name="Morin E."/>
            <person name="San Clemente H."/>
            <person name="Chen E.C.H."/>
            <person name="De La Providencia I."/>
            <person name="Hainaut M."/>
            <person name="Kuo A."/>
            <person name="Kohler A."/>
            <person name="Murat C."/>
            <person name="Tang N."/>
            <person name="Roy S."/>
            <person name="Loubradou J."/>
            <person name="Henrissat B."/>
            <person name="Grigoriev I.V."/>
            <person name="Corradi N."/>
            <person name="Roux C."/>
            <person name="Martin F.M."/>
        </authorList>
    </citation>
    <scope>NUCLEOTIDE SEQUENCE [LARGE SCALE GENOMIC DNA]</scope>
    <source>
        <strain evidence="5 6">DAOM 194757</strain>
    </source>
</reference>
<keyword evidence="2" id="KW-0067">ATP-binding</keyword>
<keyword evidence="6" id="KW-1185">Reference proteome</keyword>
<accession>A0A397W817</accession>
<dbReference type="Pfam" id="PF02661">
    <property type="entry name" value="Fic"/>
    <property type="match status" value="1"/>
</dbReference>
<feature type="binding site" evidence="2">
    <location>
        <begin position="296"/>
        <end position="303"/>
    </location>
    <ligand>
        <name>ATP</name>
        <dbReference type="ChEBI" id="CHEBI:30616"/>
    </ligand>
</feature>
<name>A0A397W817_9GLOM</name>
<dbReference type="AlphaFoldDB" id="A0A397W817"/>
<organism evidence="5 6">
    <name type="scientific">Gigaspora rosea</name>
    <dbReference type="NCBI Taxonomy" id="44941"/>
    <lineage>
        <taxon>Eukaryota</taxon>
        <taxon>Fungi</taxon>
        <taxon>Fungi incertae sedis</taxon>
        <taxon>Mucoromycota</taxon>
        <taxon>Glomeromycotina</taxon>
        <taxon>Glomeromycetes</taxon>
        <taxon>Diversisporales</taxon>
        <taxon>Gigasporaceae</taxon>
        <taxon>Gigaspora</taxon>
    </lineage>
</organism>
<feature type="site" description="Important for autoinhibition of adenylyltransferase activity" evidence="3">
    <location>
        <position position="131"/>
    </location>
</feature>
<comment type="caution">
    <text evidence="5">The sequence shown here is derived from an EMBL/GenBank/DDBJ whole genome shotgun (WGS) entry which is preliminary data.</text>
</comment>
<evidence type="ECO:0000256" key="1">
    <source>
        <dbReference type="PIRSR" id="PIRSR640198-1"/>
    </source>
</evidence>
<sequence length="361" mass="42015">MSGSLISLLIKSTFHYGRRKNVQLRLLSTFEKVCSYNRSKNERLNVLKKVYSPHLIHKEGTQEWNKLIKSGKIWEDYFRPFEWRAQDYYFQAEYTDFLKAIDGLKASSKISSVDILKRLTVGFAQHSCAIEGNTLELGEAQKIWNMLKKNFSLNDFLKNIDMPLPAPSSLSDKLENEVIEVRNHLLATYFLYNTFYESEHEIDLDGIKIIHRIMLKDTLLERIELDEDYQHAGEFRKIEVEAYGSIYTVYPLPLEVPALMKRFIQFRDESQDSGLHPLIIASRILSTFLHVHPFADGNGRVGRSIMTLYLIRNGFPPAIFQDIPREEYISTLFLAQAEKDSIPLYALVVQNIFNILMRYQA</sequence>
<dbReference type="Gene3D" id="1.10.3290.10">
    <property type="entry name" value="Fido-like domain"/>
    <property type="match status" value="1"/>
</dbReference>
<proteinExistence type="predicted"/>
<dbReference type="GO" id="GO:0005524">
    <property type="term" value="F:ATP binding"/>
    <property type="evidence" value="ECO:0007669"/>
    <property type="project" value="UniProtKB-KW"/>
</dbReference>
<dbReference type="InterPro" id="IPR040198">
    <property type="entry name" value="Fido_containing"/>
</dbReference>
<dbReference type="PANTHER" id="PTHR13504:SF38">
    <property type="entry name" value="FIDO DOMAIN-CONTAINING PROTEIN"/>
    <property type="match status" value="1"/>
</dbReference>
<keyword evidence="2" id="KW-0547">Nucleotide-binding</keyword>
<feature type="domain" description="Fido" evidence="4">
    <location>
        <begin position="202"/>
        <end position="350"/>
    </location>
</feature>
<dbReference type="PROSITE" id="PS51459">
    <property type="entry name" value="FIDO"/>
    <property type="match status" value="1"/>
</dbReference>
<gene>
    <name evidence="5" type="ORF">C2G38_2238030</name>
</gene>